<evidence type="ECO:0000256" key="2">
    <source>
        <dbReference type="ARBA" id="ARBA00023002"/>
    </source>
</evidence>
<dbReference type="InterPro" id="IPR002347">
    <property type="entry name" value="SDR_fam"/>
</dbReference>
<dbReference type="SMART" id="SM00822">
    <property type="entry name" value="PKS_KR"/>
    <property type="match status" value="1"/>
</dbReference>
<dbReference type="GO" id="GO:0016491">
    <property type="term" value="F:oxidoreductase activity"/>
    <property type="evidence" value="ECO:0007669"/>
    <property type="project" value="UniProtKB-KW"/>
</dbReference>
<comment type="caution">
    <text evidence="5">The sequence shown here is derived from an EMBL/GenBank/DDBJ whole genome shotgun (WGS) entry which is preliminary data.</text>
</comment>
<keyword evidence="2" id="KW-0560">Oxidoreductase</keyword>
<dbReference type="Pfam" id="PF00106">
    <property type="entry name" value="adh_short"/>
    <property type="match status" value="1"/>
</dbReference>
<protein>
    <submittedName>
        <fullName evidence="5">SDR family oxidoreductase</fullName>
    </submittedName>
</protein>
<dbReference type="FunFam" id="3.40.50.720:FF:000084">
    <property type="entry name" value="Short-chain dehydrogenase reductase"/>
    <property type="match status" value="1"/>
</dbReference>
<dbReference type="EMBL" id="VXMH01000112">
    <property type="protein sequence ID" value="MYC97302.1"/>
    <property type="molecule type" value="Genomic_DNA"/>
</dbReference>
<dbReference type="PROSITE" id="PS00061">
    <property type="entry name" value="ADH_SHORT"/>
    <property type="match status" value="1"/>
</dbReference>
<organism evidence="5">
    <name type="scientific">Caldilineaceae bacterium SB0661_bin_32</name>
    <dbReference type="NCBI Taxonomy" id="2605255"/>
    <lineage>
        <taxon>Bacteria</taxon>
        <taxon>Bacillati</taxon>
        <taxon>Chloroflexota</taxon>
        <taxon>Caldilineae</taxon>
        <taxon>Caldilineales</taxon>
        <taxon>Caldilineaceae</taxon>
    </lineage>
</organism>
<evidence type="ECO:0000313" key="5">
    <source>
        <dbReference type="EMBL" id="MYC97302.1"/>
    </source>
</evidence>
<dbReference type="PANTHER" id="PTHR43669:SF3">
    <property type="entry name" value="ALCOHOL DEHYDROGENASE, PUTATIVE (AFU_ORTHOLOGUE AFUA_3G03445)-RELATED"/>
    <property type="match status" value="1"/>
</dbReference>
<evidence type="ECO:0000256" key="3">
    <source>
        <dbReference type="RuleBase" id="RU000363"/>
    </source>
</evidence>
<dbReference type="PANTHER" id="PTHR43669">
    <property type="entry name" value="5-KETO-D-GLUCONATE 5-REDUCTASE"/>
    <property type="match status" value="1"/>
</dbReference>
<dbReference type="InterPro" id="IPR036291">
    <property type="entry name" value="NAD(P)-bd_dom_sf"/>
</dbReference>
<dbReference type="InterPro" id="IPR057326">
    <property type="entry name" value="KR_dom"/>
</dbReference>
<proteinExistence type="inferred from homology"/>
<name>A0A6B1DD33_9CHLR</name>
<dbReference type="PRINTS" id="PR00080">
    <property type="entry name" value="SDRFAMILY"/>
</dbReference>
<gene>
    <name evidence="5" type="ORF">F4X14_20290</name>
</gene>
<dbReference type="InterPro" id="IPR020904">
    <property type="entry name" value="Sc_DH/Rdtase_CS"/>
</dbReference>
<dbReference type="AlphaFoldDB" id="A0A6B1DD33"/>
<reference evidence="5" key="1">
    <citation type="submission" date="2019-09" db="EMBL/GenBank/DDBJ databases">
        <title>Characterisation of the sponge microbiome using genome-centric metagenomics.</title>
        <authorList>
            <person name="Engelberts J.P."/>
            <person name="Robbins S.J."/>
            <person name="De Goeij J.M."/>
            <person name="Aranda M."/>
            <person name="Bell S.C."/>
            <person name="Webster N.S."/>
        </authorList>
    </citation>
    <scope>NUCLEOTIDE SEQUENCE</scope>
    <source>
        <strain evidence="5">SB0661_bin_32</strain>
    </source>
</reference>
<comment type="similarity">
    <text evidence="1 3">Belongs to the short-chain dehydrogenases/reductases (SDR) family.</text>
</comment>
<sequence>MTDSGQLLSGKVALVTGGGRGIGRAIAVAFAGAGAAVCCAARTRSEIESVAGEIEAAGGQALAVTTDVADLASVEKAVDETAERFGGLDILVINAGVSPGRSEVAGSDPVSWNQTIAINLTGAYHCARAAIPHLKARGGGKIITTGSGMGHRGAPGSSAYSASKAGLWMLTRVLGQELRGDNISVNELIPGPVNTAMMPGPAAREPGTFDGEWFKEPEEVVPLALFLASAPDSGPTAQSFSLMRRDG</sequence>
<accession>A0A6B1DD33</accession>
<evidence type="ECO:0000259" key="4">
    <source>
        <dbReference type="SMART" id="SM00822"/>
    </source>
</evidence>
<dbReference type="SUPFAM" id="SSF51735">
    <property type="entry name" value="NAD(P)-binding Rossmann-fold domains"/>
    <property type="match status" value="1"/>
</dbReference>
<dbReference type="PRINTS" id="PR00081">
    <property type="entry name" value="GDHRDH"/>
</dbReference>
<evidence type="ECO:0000256" key="1">
    <source>
        <dbReference type="ARBA" id="ARBA00006484"/>
    </source>
</evidence>
<feature type="domain" description="Ketoreductase" evidence="4">
    <location>
        <begin position="11"/>
        <end position="192"/>
    </location>
</feature>
<dbReference type="Gene3D" id="3.40.50.720">
    <property type="entry name" value="NAD(P)-binding Rossmann-like Domain"/>
    <property type="match status" value="1"/>
</dbReference>
<dbReference type="CDD" id="cd05233">
    <property type="entry name" value="SDR_c"/>
    <property type="match status" value="1"/>
</dbReference>